<gene>
    <name evidence="1" type="ORF">Patl1_02855</name>
</gene>
<comment type="caution">
    <text evidence="1">The sequence shown here is derived from an EMBL/GenBank/DDBJ whole genome shotgun (WGS) entry which is preliminary data.</text>
</comment>
<proteinExistence type="predicted"/>
<organism evidence="1 2">
    <name type="scientific">Pistacia atlantica</name>
    <dbReference type="NCBI Taxonomy" id="434234"/>
    <lineage>
        <taxon>Eukaryota</taxon>
        <taxon>Viridiplantae</taxon>
        <taxon>Streptophyta</taxon>
        <taxon>Embryophyta</taxon>
        <taxon>Tracheophyta</taxon>
        <taxon>Spermatophyta</taxon>
        <taxon>Magnoliopsida</taxon>
        <taxon>eudicotyledons</taxon>
        <taxon>Gunneridae</taxon>
        <taxon>Pentapetalae</taxon>
        <taxon>rosids</taxon>
        <taxon>malvids</taxon>
        <taxon>Sapindales</taxon>
        <taxon>Anacardiaceae</taxon>
        <taxon>Pistacia</taxon>
    </lineage>
</organism>
<reference evidence="2" key="1">
    <citation type="journal article" date="2023" name="G3 (Bethesda)">
        <title>Genome assembly and association tests identify interacting loci associated with vigor, precocity, and sex in interspecific pistachio rootstocks.</title>
        <authorList>
            <person name="Palmer W."/>
            <person name="Jacygrad E."/>
            <person name="Sagayaradj S."/>
            <person name="Cavanaugh K."/>
            <person name="Han R."/>
            <person name="Bertier L."/>
            <person name="Beede B."/>
            <person name="Kafkas S."/>
            <person name="Golino D."/>
            <person name="Preece J."/>
            <person name="Michelmore R."/>
        </authorList>
    </citation>
    <scope>NUCLEOTIDE SEQUENCE [LARGE SCALE GENOMIC DNA]</scope>
</reference>
<name>A0ACC1CCU9_9ROSI</name>
<dbReference type="Proteomes" id="UP001164250">
    <property type="component" value="Chromosome 1"/>
</dbReference>
<evidence type="ECO:0000313" key="2">
    <source>
        <dbReference type="Proteomes" id="UP001164250"/>
    </source>
</evidence>
<sequence>MDNLGHGIYTQMDTDLLPPLHLIYAENPSDSGKVHSTVRQRWLDGDKFIISSMKKVASIAEEGYTVILQKNYPKLAELMNRNFDLRRSMFGEAALGDLNIKMVEVARRVGAASKFTGSGGAIVAFCPDGPSQVNLLEDACHKAGFSIQPVKIVPSCLTDVDKSTLSN</sequence>
<accession>A0ACC1CCU9</accession>
<protein>
    <submittedName>
        <fullName evidence="1">Uncharacterized protein</fullName>
    </submittedName>
</protein>
<dbReference type="EMBL" id="CM047897">
    <property type="protein sequence ID" value="KAJ0113366.1"/>
    <property type="molecule type" value="Genomic_DNA"/>
</dbReference>
<keyword evidence="2" id="KW-1185">Reference proteome</keyword>
<evidence type="ECO:0000313" key="1">
    <source>
        <dbReference type="EMBL" id="KAJ0113366.1"/>
    </source>
</evidence>